<dbReference type="GO" id="GO:0016020">
    <property type="term" value="C:membrane"/>
    <property type="evidence" value="ECO:0007669"/>
    <property type="project" value="TreeGrafter"/>
</dbReference>
<dbReference type="PANTHER" id="PTHR10972:SF102">
    <property type="entry name" value="OXYSTEROL-BINDING PROTEIN"/>
    <property type="match status" value="1"/>
</dbReference>
<organism evidence="2 3">
    <name type="scientific">Rhododendron griersonianum</name>
    <dbReference type="NCBI Taxonomy" id="479676"/>
    <lineage>
        <taxon>Eukaryota</taxon>
        <taxon>Viridiplantae</taxon>
        <taxon>Streptophyta</taxon>
        <taxon>Embryophyta</taxon>
        <taxon>Tracheophyta</taxon>
        <taxon>Spermatophyta</taxon>
        <taxon>Magnoliopsida</taxon>
        <taxon>eudicotyledons</taxon>
        <taxon>Gunneridae</taxon>
        <taxon>Pentapetalae</taxon>
        <taxon>asterids</taxon>
        <taxon>Ericales</taxon>
        <taxon>Ericaceae</taxon>
        <taxon>Ericoideae</taxon>
        <taxon>Rhodoreae</taxon>
        <taxon>Rhododendron</taxon>
    </lineage>
</organism>
<comment type="similarity">
    <text evidence="1">Belongs to the OSBP family.</text>
</comment>
<proteinExistence type="inferred from homology"/>
<dbReference type="GO" id="GO:0005829">
    <property type="term" value="C:cytosol"/>
    <property type="evidence" value="ECO:0007669"/>
    <property type="project" value="TreeGrafter"/>
</dbReference>
<dbReference type="Pfam" id="PF01237">
    <property type="entry name" value="Oxysterol_BP"/>
    <property type="match status" value="1"/>
</dbReference>
<reference evidence="2" key="1">
    <citation type="submission" date="2020-08" db="EMBL/GenBank/DDBJ databases">
        <title>Plant Genome Project.</title>
        <authorList>
            <person name="Zhang R.-G."/>
        </authorList>
    </citation>
    <scope>NUCLEOTIDE SEQUENCE</scope>
    <source>
        <strain evidence="2">WSP0</strain>
        <tissue evidence="2">Leaf</tissue>
    </source>
</reference>
<dbReference type="AlphaFoldDB" id="A0AAV6LJT5"/>
<dbReference type="PANTHER" id="PTHR10972">
    <property type="entry name" value="OXYSTEROL-BINDING PROTEIN-RELATED"/>
    <property type="match status" value="1"/>
</dbReference>
<dbReference type="SUPFAM" id="SSF144000">
    <property type="entry name" value="Oxysterol-binding protein-like"/>
    <property type="match status" value="1"/>
</dbReference>
<dbReference type="FunFam" id="2.40.160.120:FF:000011">
    <property type="entry name" value="Oxysterol-binding protein-related protein 4C"/>
    <property type="match status" value="1"/>
</dbReference>
<dbReference type="InterPro" id="IPR000648">
    <property type="entry name" value="Oxysterol-bd"/>
</dbReference>
<protein>
    <recommendedName>
        <fullName evidence="4">Oxysterol-binding protein</fullName>
    </recommendedName>
</protein>
<evidence type="ECO:0008006" key="4">
    <source>
        <dbReference type="Google" id="ProtNLM"/>
    </source>
</evidence>
<dbReference type="InterPro" id="IPR037239">
    <property type="entry name" value="OSBP_sf"/>
</dbReference>
<evidence type="ECO:0000256" key="1">
    <source>
        <dbReference type="ARBA" id="ARBA00008842"/>
    </source>
</evidence>
<evidence type="ECO:0000313" key="2">
    <source>
        <dbReference type="EMBL" id="KAG5565021.1"/>
    </source>
</evidence>
<dbReference type="Gene3D" id="2.40.160.120">
    <property type="match status" value="1"/>
</dbReference>
<accession>A0AAV6LJT5</accession>
<comment type="caution">
    <text evidence="2">The sequence shown here is derived from an EMBL/GenBank/DDBJ whole genome shotgun (WGS) entry which is preliminary data.</text>
</comment>
<dbReference type="GO" id="GO:0032934">
    <property type="term" value="F:sterol binding"/>
    <property type="evidence" value="ECO:0007669"/>
    <property type="project" value="TreeGrafter"/>
</dbReference>
<dbReference type="Proteomes" id="UP000823749">
    <property type="component" value="Chromosome 1"/>
</dbReference>
<evidence type="ECO:0000313" key="3">
    <source>
        <dbReference type="Proteomes" id="UP000823749"/>
    </source>
</evidence>
<gene>
    <name evidence="2" type="ORF">RHGRI_001035</name>
</gene>
<dbReference type="EMBL" id="JACTNZ010000001">
    <property type="protein sequence ID" value="KAG5565021.1"/>
    <property type="molecule type" value="Genomic_DNA"/>
</dbReference>
<sequence length="370" mass="40740">MPQLNYTSTTSTLCGGTGVAQVKRGEEEEVEDAIVKEANRGGSSNYSNTTSSRRKRKAVILTAPLKLEGEGGDDYRAPNILQRVLGLLKNVRPGTDLIRFQAIQMPPIFNIPKTMLQVYGESVYCVSKDLLGQCANGRSPVDRFISVVAWNISTLRPLMFGVAPYNPILGETHHVSRGTLNILCEQVSHHPPVSSLHATDDNNGIEMIWCHNIVPKFNGASVESVVNGQRELKLLNRGENYVVGTPNLLIRFLPVPGVYWSGNIRIHCQETDLEAELCFGGSSFLGRRANQRSVRGKIFMASSRKTIYEVNGHWDRAVTVKDVSNGKLTVIYDAPTVLSGLKTPILKDPEAIVKRCTEANPGPMVVVVMW</sequence>
<name>A0AAV6LJT5_9ERIC</name>
<keyword evidence="3" id="KW-1185">Reference proteome</keyword>